<dbReference type="RefSeq" id="WP_092462469.1">
    <property type="nucleotide sequence ID" value="NZ_BJEE01000001.1"/>
</dbReference>
<sequence>MPFKIEPGRVIHFNDYEVIDAEILFEPPLADKPVQVTASTFAQQVTGARVQRTMLQMIMEEICEPLRTVVDDVMGVPYQKDGNTLEDGFDTAGLIQYIFNRVEGVGFPNEIAKQMKAVAQLPVNQTRPGDLLVWGTADLPTTAGIYVGGGKYVTVDKLSEKVVIKYISRKWLPDFVGAIR</sequence>
<evidence type="ECO:0000256" key="3">
    <source>
        <dbReference type="ARBA" id="ARBA00022801"/>
    </source>
</evidence>
<evidence type="ECO:0000256" key="4">
    <source>
        <dbReference type="ARBA" id="ARBA00022807"/>
    </source>
</evidence>
<evidence type="ECO:0000259" key="5">
    <source>
        <dbReference type="PROSITE" id="PS51935"/>
    </source>
</evidence>
<evidence type="ECO:0000256" key="2">
    <source>
        <dbReference type="ARBA" id="ARBA00022670"/>
    </source>
</evidence>
<keyword evidence="7" id="KW-1185">Reference proteome</keyword>
<dbReference type="AlphaFoldDB" id="A0A1C4AKT4"/>
<evidence type="ECO:0000256" key="1">
    <source>
        <dbReference type="ARBA" id="ARBA00007074"/>
    </source>
</evidence>
<protein>
    <submittedName>
        <fullName evidence="6">Cell wall-associated hydrolase, NlpC family</fullName>
    </submittedName>
</protein>
<dbReference type="PANTHER" id="PTHR47053:SF1">
    <property type="entry name" value="MUREIN DD-ENDOPEPTIDASE MEPH-RELATED"/>
    <property type="match status" value="1"/>
</dbReference>
<dbReference type="InterPro" id="IPR038765">
    <property type="entry name" value="Papain-like_cys_pep_sf"/>
</dbReference>
<dbReference type="OrthoDB" id="2143025at2"/>
<accession>A0A1C4AKT4</accession>
<dbReference type="PANTHER" id="PTHR47053">
    <property type="entry name" value="MUREIN DD-ENDOPEPTIDASE MEPH-RELATED"/>
    <property type="match status" value="1"/>
</dbReference>
<dbReference type="PROSITE" id="PS51935">
    <property type="entry name" value="NLPC_P60"/>
    <property type="match status" value="1"/>
</dbReference>
<keyword evidence="2" id="KW-0645">Protease</keyword>
<dbReference type="GO" id="GO:0006508">
    <property type="term" value="P:proteolysis"/>
    <property type="evidence" value="ECO:0007669"/>
    <property type="project" value="UniProtKB-KW"/>
</dbReference>
<dbReference type="EMBL" id="FMAO01000006">
    <property type="protein sequence ID" value="SCB95161.1"/>
    <property type="molecule type" value="Genomic_DNA"/>
</dbReference>
<evidence type="ECO:0000313" key="6">
    <source>
        <dbReference type="EMBL" id="SCB95161.1"/>
    </source>
</evidence>
<organism evidence="6 7">
    <name type="scientific">Weissella bombi</name>
    <dbReference type="NCBI Taxonomy" id="1505725"/>
    <lineage>
        <taxon>Bacteria</taxon>
        <taxon>Bacillati</taxon>
        <taxon>Bacillota</taxon>
        <taxon>Bacilli</taxon>
        <taxon>Lactobacillales</taxon>
        <taxon>Lactobacillaceae</taxon>
        <taxon>Weissella</taxon>
    </lineage>
</organism>
<keyword evidence="3 6" id="KW-0378">Hydrolase</keyword>
<feature type="domain" description="NlpC/P60" evidence="5">
    <location>
        <begin position="56"/>
        <end position="180"/>
    </location>
</feature>
<evidence type="ECO:0000313" key="7">
    <source>
        <dbReference type="Proteomes" id="UP000199268"/>
    </source>
</evidence>
<reference evidence="7" key="1">
    <citation type="submission" date="2016-08" db="EMBL/GenBank/DDBJ databases">
        <authorList>
            <person name="Varghese N."/>
            <person name="Submissions Spin"/>
        </authorList>
    </citation>
    <scope>NUCLEOTIDE SEQUENCE [LARGE SCALE GENOMIC DNA]</scope>
    <source>
        <strain evidence="7">R-53094</strain>
    </source>
</reference>
<dbReference type="Pfam" id="PF00877">
    <property type="entry name" value="NLPC_P60"/>
    <property type="match status" value="1"/>
</dbReference>
<dbReference type="InterPro" id="IPR051202">
    <property type="entry name" value="Peptidase_C40"/>
</dbReference>
<comment type="similarity">
    <text evidence="1">Belongs to the peptidase C40 family.</text>
</comment>
<dbReference type="Gene3D" id="3.90.1720.10">
    <property type="entry name" value="endopeptidase domain like (from Nostoc punctiforme)"/>
    <property type="match status" value="1"/>
</dbReference>
<dbReference type="GO" id="GO:0008234">
    <property type="term" value="F:cysteine-type peptidase activity"/>
    <property type="evidence" value="ECO:0007669"/>
    <property type="project" value="UniProtKB-KW"/>
</dbReference>
<dbReference type="STRING" id="1505725.GA0061074_1062"/>
<proteinExistence type="inferred from homology"/>
<dbReference type="Proteomes" id="UP000199268">
    <property type="component" value="Unassembled WGS sequence"/>
</dbReference>
<dbReference type="SUPFAM" id="SSF54001">
    <property type="entry name" value="Cysteine proteinases"/>
    <property type="match status" value="1"/>
</dbReference>
<name>A0A1C4AKT4_9LACO</name>
<dbReference type="InterPro" id="IPR000064">
    <property type="entry name" value="NLP_P60_dom"/>
</dbReference>
<gene>
    <name evidence="6" type="ORF">GA0061074_1062</name>
</gene>
<keyword evidence="4" id="KW-0788">Thiol protease</keyword>